<organism evidence="2 3">
    <name type="scientific">Aestuariispira insulae</name>
    <dbReference type="NCBI Taxonomy" id="1461337"/>
    <lineage>
        <taxon>Bacteria</taxon>
        <taxon>Pseudomonadati</taxon>
        <taxon>Pseudomonadota</taxon>
        <taxon>Alphaproteobacteria</taxon>
        <taxon>Rhodospirillales</taxon>
        <taxon>Kiloniellaceae</taxon>
        <taxon>Aestuariispira</taxon>
    </lineage>
</organism>
<gene>
    <name evidence="2" type="ORF">DFP90_102460</name>
</gene>
<proteinExistence type="predicted"/>
<protein>
    <submittedName>
        <fullName evidence="2">N-acetylneuraminate synthase/N,N'-diacetyllegionaminate synthase</fullName>
    </submittedName>
</protein>
<accession>A0A3D9HSK6</accession>
<dbReference type="SMART" id="SM00858">
    <property type="entry name" value="SAF"/>
    <property type="match status" value="1"/>
</dbReference>
<dbReference type="InterPro" id="IPR013132">
    <property type="entry name" value="PseI/NeuA/B-like_N"/>
</dbReference>
<feature type="domain" description="SAF" evidence="1">
    <location>
        <begin position="279"/>
        <end position="337"/>
    </location>
</feature>
<dbReference type="GO" id="GO:0047444">
    <property type="term" value="F:N-acylneuraminate-9-phosphate synthase activity"/>
    <property type="evidence" value="ECO:0007669"/>
    <property type="project" value="TreeGrafter"/>
</dbReference>
<keyword evidence="3" id="KW-1185">Reference proteome</keyword>
<dbReference type="PANTHER" id="PTHR42966:SF1">
    <property type="entry name" value="SIALIC ACID SYNTHASE"/>
    <property type="match status" value="1"/>
</dbReference>
<evidence type="ECO:0000313" key="3">
    <source>
        <dbReference type="Proteomes" id="UP000256845"/>
    </source>
</evidence>
<dbReference type="CDD" id="cd11615">
    <property type="entry name" value="SAF_NeuB_like"/>
    <property type="match status" value="1"/>
</dbReference>
<evidence type="ECO:0000259" key="1">
    <source>
        <dbReference type="SMART" id="SM00858"/>
    </source>
</evidence>
<dbReference type="EMBL" id="QRDW01000002">
    <property type="protein sequence ID" value="RED52439.1"/>
    <property type="molecule type" value="Genomic_DNA"/>
</dbReference>
<comment type="caution">
    <text evidence="2">The sequence shown here is derived from an EMBL/GenBank/DDBJ whole genome shotgun (WGS) entry which is preliminary data.</text>
</comment>
<dbReference type="InterPro" id="IPR013974">
    <property type="entry name" value="SAF"/>
</dbReference>
<dbReference type="InterPro" id="IPR051690">
    <property type="entry name" value="PseI-like"/>
</dbReference>
<dbReference type="SUPFAM" id="SSF51269">
    <property type="entry name" value="AFP III-like domain"/>
    <property type="match status" value="1"/>
</dbReference>
<reference evidence="2 3" key="1">
    <citation type="submission" date="2018-07" db="EMBL/GenBank/DDBJ databases">
        <title>Genomic Encyclopedia of Type Strains, Phase III (KMG-III): the genomes of soil and plant-associated and newly described type strains.</title>
        <authorList>
            <person name="Whitman W."/>
        </authorList>
    </citation>
    <scope>NUCLEOTIDE SEQUENCE [LARGE SCALE GENOMIC DNA]</scope>
    <source>
        <strain evidence="2 3">CECT 8488</strain>
    </source>
</reference>
<dbReference type="Proteomes" id="UP000256845">
    <property type="component" value="Unassembled WGS sequence"/>
</dbReference>
<dbReference type="Gene3D" id="3.20.20.70">
    <property type="entry name" value="Aldolase class I"/>
    <property type="match status" value="1"/>
</dbReference>
<dbReference type="RefSeq" id="WP_115935974.1">
    <property type="nucleotide sequence ID" value="NZ_QRDW01000002.1"/>
</dbReference>
<dbReference type="InterPro" id="IPR036732">
    <property type="entry name" value="AFP_Neu5c_C_sf"/>
</dbReference>
<dbReference type="PANTHER" id="PTHR42966">
    <property type="entry name" value="N-ACETYLNEURAMINATE SYNTHASE"/>
    <property type="match status" value="1"/>
</dbReference>
<dbReference type="Pfam" id="PF08666">
    <property type="entry name" value="SAF"/>
    <property type="match status" value="1"/>
</dbReference>
<dbReference type="AlphaFoldDB" id="A0A3D9HSK6"/>
<dbReference type="OrthoDB" id="9781701at2"/>
<evidence type="ECO:0000313" key="2">
    <source>
        <dbReference type="EMBL" id="RED52439.1"/>
    </source>
</evidence>
<dbReference type="InterPro" id="IPR057736">
    <property type="entry name" value="SAF_PseI/NeuA/NeuB"/>
</dbReference>
<name>A0A3D9HSK6_9PROT</name>
<dbReference type="Pfam" id="PF03102">
    <property type="entry name" value="NeuB"/>
    <property type="match status" value="1"/>
</dbReference>
<dbReference type="SUPFAM" id="SSF51569">
    <property type="entry name" value="Aldolase"/>
    <property type="match status" value="1"/>
</dbReference>
<dbReference type="InterPro" id="IPR013785">
    <property type="entry name" value="Aldolase_TIM"/>
</dbReference>
<sequence>MKLFGKELDREILLIAEIGVNHEGDLEAASRLLALAAKAGADAVKFQSYTPERFISTDDAERLERVRRFGLDQAAHERLAAEARALDVPFFSSAISEDWVPKLAELGEAIKIASGDITFEPVIRAAAGTGCKVILSTGTATVPEIDRAVHWVRDVVGEDKLADRLVLLHCVSAYPTPMEQANLLSIPYLMERYHPVTIGYSNHVKEREAAIAAVALGARVVEMHFTDRKEGRDFHDHSLSADPEDLAYLARVLPQVAAARGQYGKEVQACESGNVWAIRKGVSANRDLVAGTVIGADDIRYTRPATEFPSLEADKVIGATLAEDCREGAVLKRSMVHLDRKG</sequence>
<dbReference type="GO" id="GO:0016051">
    <property type="term" value="P:carbohydrate biosynthetic process"/>
    <property type="evidence" value="ECO:0007669"/>
    <property type="project" value="InterPro"/>
</dbReference>
<dbReference type="Gene3D" id="3.90.1210.10">
    <property type="entry name" value="Antifreeze-like/N-acetylneuraminic acid synthase C-terminal domain"/>
    <property type="match status" value="1"/>
</dbReference>